<dbReference type="RefSeq" id="WP_192592697.1">
    <property type="nucleotide sequence ID" value="NZ_JADBEE010000002.1"/>
</dbReference>
<keyword evidence="4 5" id="KW-0119">Carbohydrate metabolism</keyword>
<keyword evidence="2" id="KW-0479">Metal-binding</keyword>
<keyword evidence="3 5" id="KW-0378">Hydrolase</keyword>
<dbReference type="EC" id="3.5.1.25" evidence="7"/>
<dbReference type="InterPro" id="IPR032466">
    <property type="entry name" value="Metal_Hydrolase"/>
</dbReference>
<dbReference type="Proteomes" id="UP000636579">
    <property type="component" value="Unassembled WGS sequence"/>
</dbReference>
<dbReference type="Gene3D" id="3.20.20.140">
    <property type="entry name" value="Metal-dependent hydrolases"/>
    <property type="match status" value="1"/>
</dbReference>
<dbReference type="Pfam" id="PF01979">
    <property type="entry name" value="Amidohydro_1"/>
    <property type="match status" value="1"/>
</dbReference>
<evidence type="ECO:0000256" key="1">
    <source>
        <dbReference type="ARBA" id="ARBA00010716"/>
    </source>
</evidence>
<sequence length="388" mass="40632">MDHVLFADAALTPEGTLGPYWLRLVDERIVEAGHGRPPRGPDEHVTDAVVAPGFVDVHAHGGGAAAFTDGAASGERALAAHRRRGTTTMLASLVSAPVSVLLEQAEELRPLVDSGELAGVHLEGPWLSQEHRGAHETDMLSAPTPDAVSTLLGHPARDLIRYVTLAPERDGAGEAIARMRAAGFTLGVGHTGASCDQTREAIAAGATAATHLFNGMKGLHHRDPGPALALLEDPTAFLELISDGVHLDAEMVRFVWDYATRNGGPQRPVLVSDAMPGAAAPDGRYRLGTVDVEVRDSVARRVTPDGTLGAIAGSTLTLSAAVRESILRSSIDPALALMAATSNPAEMIGIDDAGRLLPGGRADLVLLDSAWNVSRVMHRGGWIDDARA</sequence>
<dbReference type="PIRSF" id="PIRSF038994">
    <property type="entry name" value="NagA"/>
    <property type="match status" value="1"/>
</dbReference>
<name>A0ABR9JA98_9MICC</name>
<dbReference type="GO" id="GO:0008448">
    <property type="term" value="F:N-acetylglucosamine-6-phosphate deacetylase activity"/>
    <property type="evidence" value="ECO:0007669"/>
    <property type="project" value="UniProtKB-EC"/>
</dbReference>
<dbReference type="InterPro" id="IPR006680">
    <property type="entry name" value="Amidohydro-rel"/>
</dbReference>
<evidence type="ECO:0000256" key="5">
    <source>
        <dbReference type="PIRNR" id="PIRNR038994"/>
    </source>
</evidence>
<accession>A0ABR9JA98</accession>
<evidence type="ECO:0000313" key="8">
    <source>
        <dbReference type="Proteomes" id="UP000636579"/>
    </source>
</evidence>
<evidence type="ECO:0000256" key="2">
    <source>
        <dbReference type="ARBA" id="ARBA00022723"/>
    </source>
</evidence>
<dbReference type="PANTHER" id="PTHR11113">
    <property type="entry name" value="N-ACETYLGLUCOSAMINE-6-PHOSPHATE DEACETYLASE"/>
    <property type="match status" value="1"/>
</dbReference>
<evidence type="ECO:0000313" key="7">
    <source>
        <dbReference type="EMBL" id="MBE1515926.1"/>
    </source>
</evidence>
<dbReference type="PANTHER" id="PTHR11113:SF14">
    <property type="entry name" value="N-ACETYLGLUCOSAMINE-6-PHOSPHATE DEACETYLASE"/>
    <property type="match status" value="1"/>
</dbReference>
<keyword evidence="8" id="KW-1185">Reference proteome</keyword>
<dbReference type="SUPFAM" id="SSF51556">
    <property type="entry name" value="Metallo-dependent hydrolases"/>
    <property type="match status" value="1"/>
</dbReference>
<protein>
    <submittedName>
        <fullName evidence="7">N-acetylglucosamine-6-phosphate deacetylase</fullName>
        <ecNumber evidence="7">3.5.1.25</ecNumber>
    </submittedName>
</protein>
<dbReference type="InterPro" id="IPR003764">
    <property type="entry name" value="GlcNAc_6-P_deAcase"/>
</dbReference>
<comment type="similarity">
    <text evidence="1 5">Belongs to the metallo-dependent hydrolases superfamily. NagA family.</text>
</comment>
<dbReference type="SUPFAM" id="SSF51338">
    <property type="entry name" value="Composite domain of metallo-dependent hydrolases"/>
    <property type="match status" value="1"/>
</dbReference>
<evidence type="ECO:0000259" key="6">
    <source>
        <dbReference type="Pfam" id="PF01979"/>
    </source>
</evidence>
<evidence type="ECO:0000256" key="4">
    <source>
        <dbReference type="ARBA" id="ARBA00023277"/>
    </source>
</evidence>
<organism evidence="7 8">
    <name type="scientific">Nesterenkonia halotolerans</name>
    <dbReference type="NCBI Taxonomy" id="225325"/>
    <lineage>
        <taxon>Bacteria</taxon>
        <taxon>Bacillati</taxon>
        <taxon>Actinomycetota</taxon>
        <taxon>Actinomycetes</taxon>
        <taxon>Micrococcales</taxon>
        <taxon>Micrococcaceae</taxon>
        <taxon>Nesterenkonia</taxon>
    </lineage>
</organism>
<comment type="caution">
    <text evidence="7">The sequence shown here is derived from an EMBL/GenBank/DDBJ whole genome shotgun (WGS) entry which is preliminary data.</text>
</comment>
<dbReference type="InterPro" id="IPR011059">
    <property type="entry name" value="Metal-dep_hydrolase_composite"/>
</dbReference>
<reference evidence="7 8" key="1">
    <citation type="submission" date="2020-10" db="EMBL/GenBank/DDBJ databases">
        <title>Sequencing the genomes of 1000 actinobacteria strains.</title>
        <authorList>
            <person name="Klenk H.-P."/>
        </authorList>
    </citation>
    <scope>NUCLEOTIDE SEQUENCE [LARGE SCALE GENOMIC DNA]</scope>
    <source>
        <strain evidence="7 8">DSM 15474</strain>
    </source>
</reference>
<proteinExistence type="inferred from homology"/>
<dbReference type="EMBL" id="JADBEE010000002">
    <property type="protein sequence ID" value="MBE1515926.1"/>
    <property type="molecule type" value="Genomic_DNA"/>
</dbReference>
<evidence type="ECO:0000256" key="3">
    <source>
        <dbReference type="ARBA" id="ARBA00022801"/>
    </source>
</evidence>
<gene>
    <name evidence="7" type="ORF">H4W26_002718</name>
</gene>
<dbReference type="Gene3D" id="2.30.40.10">
    <property type="entry name" value="Urease, subunit C, domain 1"/>
    <property type="match status" value="1"/>
</dbReference>
<feature type="domain" description="Amidohydrolase-related" evidence="6">
    <location>
        <begin position="49"/>
        <end position="378"/>
    </location>
</feature>